<gene>
    <name evidence="1" type="ORF">ALC60_10841</name>
</gene>
<sequence length="65" mass="7579">SQQALYRVEGAIWHDYTGLAVVVARCKSNRKLQTSWKTHFHFEATISRDSSDLKSLAVRIRRQFN</sequence>
<reference evidence="1 2" key="1">
    <citation type="submission" date="2015-09" db="EMBL/GenBank/DDBJ databases">
        <title>Trachymyrmex zeteki WGS genome.</title>
        <authorList>
            <person name="Nygaard S."/>
            <person name="Hu H."/>
            <person name="Boomsma J."/>
            <person name="Zhang G."/>
        </authorList>
    </citation>
    <scope>NUCLEOTIDE SEQUENCE [LARGE SCALE GENOMIC DNA]</scope>
    <source>
        <strain evidence="1">Tzet28-1</strain>
        <tissue evidence="1">Whole body</tissue>
    </source>
</reference>
<proteinExistence type="predicted"/>
<name>A0A151WQF7_9HYME</name>
<dbReference type="AlphaFoldDB" id="A0A151WQF7"/>
<dbReference type="EMBL" id="KQ982837">
    <property type="protein sequence ID" value="KYQ50060.1"/>
    <property type="molecule type" value="Genomic_DNA"/>
</dbReference>
<dbReference type="Proteomes" id="UP000075809">
    <property type="component" value="Unassembled WGS sequence"/>
</dbReference>
<feature type="non-terminal residue" evidence="1">
    <location>
        <position position="1"/>
    </location>
</feature>
<accession>A0A151WQF7</accession>
<organism evidence="1 2">
    <name type="scientific">Mycetomoellerius zeteki</name>
    <dbReference type="NCBI Taxonomy" id="64791"/>
    <lineage>
        <taxon>Eukaryota</taxon>
        <taxon>Metazoa</taxon>
        <taxon>Ecdysozoa</taxon>
        <taxon>Arthropoda</taxon>
        <taxon>Hexapoda</taxon>
        <taxon>Insecta</taxon>
        <taxon>Pterygota</taxon>
        <taxon>Neoptera</taxon>
        <taxon>Endopterygota</taxon>
        <taxon>Hymenoptera</taxon>
        <taxon>Apocrita</taxon>
        <taxon>Aculeata</taxon>
        <taxon>Formicoidea</taxon>
        <taxon>Formicidae</taxon>
        <taxon>Myrmicinae</taxon>
        <taxon>Mycetomoellerius</taxon>
    </lineage>
</organism>
<evidence type="ECO:0000313" key="1">
    <source>
        <dbReference type="EMBL" id="KYQ50060.1"/>
    </source>
</evidence>
<evidence type="ECO:0000313" key="2">
    <source>
        <dbReference type="Proteomes" id="UP000075809"/>
    </source>
</evidence>
<keyword evidence="2" id="KW-1185">Reference proteome</keyword>
<protein>
    <submittedName>
        <fullName evidence="1">Uncharacterized protein</fullName>
    </submittedName>
</protein>